<comment type="caution">
    <text evidence="9">The sequence shown here is derived from an EMBL/GenBank/DDBJ whole genome shotgun (WGS) entry which is preliminary data.</text>
</comment>
<keyword evidence="3" id="KW-1003">Cell membrane</keyword>
<evidence type="ECO:0000256" key="6">
    <source>
        <dbReference type="ARBA" id="ARBA00023136"/>
    </source>
</evidence>
<reference evidence="9 10" key="1">
    <citation type="submission" date="2018-08" db="EMBL/GenBank/DDBJ databases">
        <title>A genome reference for cultivated species of the human gut microbiota.</title>
        <authorList>
            <person name="Zou Y."/>
            <person name="Xue W."/>
            <person name="Luo G."/>
        </authorList>
    </citation>
    <scope>NUCLEOTIDE SEQUENCE [LARGE SCALE GENOMIC DNA]</scope>
    <source>
        <strain evidence="9 10">TF05-11AC</strain>
    </source>
</reference>
<dbReference type="PANTHER" id="PTHR43163">
    <property type="entry name" value="DIPEPTIDE TRANSPORT SYSTEM PERMEASE PROTEIN DPPB-RELATED"/>
    <property type="match status" value="1"/>
</dbReference>
<organism evidence="9 10">
    <name type="scientific">Hungatella hathewayi</name>
    <dbReference type="NCBI Taxonomy" id="154046"/>
    <lineage>
        <taxon>Bacteria</taxon>
        <taxon>Bacillati</taxon>
        <taxon>Bacillota</taxon>
        <taxon>Clostridia</taxon>
        <taxon>Lachnospirales</taxon>
        <taxon>Lachnospiraceae</taxon>
        <taxon>Hungatella</taxon>
    </lineage>
</organism>
<dbReference type="GO" id="GO:0005886">
    <property type="term" value="C:plasma membrane"/>
    <property type="evidence" value="ECO:0007669"/>
    <property type="project" value="UniProtKB-SubCell"/>
</dbReference>
<comment type="similarity">
    <text evidence="7">Belongs to the binding-protein-dependent transport system permease family.</text>
</comment>
<dbReference type="Proteomes" id="UP000261257">
    <property type="component" value="Unassembled WGS sequence"/>
</dbReference>
<feature type="transmembrane region" description="Helical" evidence="7">
    <location>
        <begin position="278"/>
        <end position="304"/>
    </location>
</feature>
<feature type="domain" description="ABC transmembrane type-1" evidence="8">
    <location>
        <begin position="100"/>
        <end position="301"/>
    </location>
</feature>
<evidence type="ECO:0000313" key="9">
    <source>
        <dbReference type="EMBL" id="RGL95926.1"/>
    </source>
</evidence>
<gene>
    <name evidence="9" type="ORF">DXC39_27305</name>
</gene>
<comment type="subcellular location">
    <subcellularLocation>
        <location evidence="1 7">Cell membrane</location>
        <topology evidence="1 7">Multi-pass membrane protein</topology>
    </subcellularLocation>
</comment>
<evidence type="ECO:0000256" key="2">
    <source>
        <dbReference type="ARBA" id="ARBA00022448"/>
    </source>
</evidence>
<name>A0A3E4TW18_9FIRM</name>
<accession>A0A3E4TW18</accession>
<sequence>MVERMGKYILKRLVMTLFVIVGAAILIFSIMYFVPGDPVTILMGSEASPAELEAKRVQLGLTDPYLIRLGKFLSNTFFHMDLGTSWFRGVPVLTELTGRFPRTLFLGIMFVIISTAVALPLGITAAIHQNGWQDRVCMVVAMVCTSVPDFWLALMMVYLFSLKLGWLPSFGIEQWQCYIMPVIAGSLHGIGQLARQTRSSMLDVCRADFVTTARAKGLPEKRVIYSHMLPNALIPVITIIGGSFGRSIAGTIIIEQVFSMPGIGSYITTAITGRDYPVVQGCVIVLAIFIAIVMLLVDLVYAYVDPRIKAQYVAQSKRRSK</sequence>
<dbReference type="Gene3D" id="1.10.3720.10">
    <property type="entry name" value="MetI-like"/>
    <property type="match status" value="1"/>
</dbReference>
<feature type="transmembrane region" description="Helical" evidence="7">
    <location>
        <begin position="104"/>
        <end position="127"/>
    </location>
</feature>
<dbReference type="CDD" id="cd06261">
    <property type="entry name" value="TM_PBP2"/>
    <property type="match status" value="1"/>
</dbReference>
<dbReference type="EMBL" id="QSSQ01000043">
    <property type="protein sequence ID" value="RGL95926.1"/>
    <property type="molecule type" value="Genomic_DNA"/>
</dbReference>
<feature type="transmembrane region" description="Helical" evidence="7">
    <location>
        <begin position="139"/>
        <end position="160"/>
    </location>
</feature>
<evidence type="ECO:0000256" key="3">
    <source>
        <dbReference type="ARBA" id="ARBA00022475"/>
    </source>
</evidence>
<keyword evidence="5 7" id="KW-1133">Transmembrane helix</keyword>
<dbReference type="InterPro" id="IPR035906">
    <property type="entry name" value="MetI-like_sf"/>
</dbReference>
<evidence type="ECO:0000259" key="8">
    <source>
        <dbReference type="PROSITE" id="PS50928"/>
    </source>
</evidence>
<dbReference type="InterPro" id="IPR045621">
    <property type="entry name" value="BPD_transp_1_N"/>
</dbReference>
<protein>
    <submittedName>
        <fullName evidence="9">ABC transporter permease</fullName>
    </submittedName>
</protein>
<feature type="transmembrane region" description="Helical" evidence="7">
    <location>
        <begin position="172"/>
        <end position="191"/>
    </location>
</feature>
<keyword evidence="6 7" id="KW-0472">Membrane</keyword>
<keyword evidence="2 7" id="KW-0813">Transport</keyword>
<dbReference type="Pfam" id="PF19300">
    <property type="entry name" value="BPD_transp_1_N"/>
    <property type="match status" value="1"/>
</dbReference>
<dbReference type="AlphaFoldDB" id="A0A3E4TW18"/>
<dbReference type="PANTHER" id="PTHR43163:SF6">
    <property type="entry name" value="DIPEPTIDE TRANSPORT SYSTEM PERMEASE PROTEIN DPPB-RELATED"/>
    <property type="match status" value="1"/>
</dbReference>
<dbReference type="SUPFAM" id="SSF161098">
    <property type="entry name" value="MetI-like"/>
    <property type="match status" value="1"/>
</dbReference>
<dbReference type="Pfam" id="PF00528">
    <property type="entry name" value="BPD_transp_1"/>
    <property type="match status" value="1"/>
</dbReference>
<proteinExistence type="inferred from homology"/>
<evidence type="ECO:0000256" key="5">
    <source>
        <dbReference type="ARBA" id="ARBA00022989"/>
    </source>
</evidence>
<feature type="transmembrane region" description="Helical" evidence="7">
    <location>
        <begin position="232"/>
        <end position="258"/>
    </location>
</feature>
<feature type="transmembrane region" description="Helical" evidence="7">
    <location>
        <begin position="12"/>
        <end position="34"/>
    </location>
</feature>
<evidence type="ECO:0000256" key="4">
    <source>
        <dbReference type="ARBA" id="ARBA00022692"/>
    </source>
</evidence>
<keyword evidence="4 7" id="KW-0812">Transmembrane</keyword>
<evidence type="ECO:0000313" key="10">
    <source>
        <dbReference type="Proteomes" id="UP000261257"/>
    </source>
</evidence>
<dbReference type="GO" id="GO:0071916">
    <property type="term" value="F:dipeptide transmembrane transporter activity"/>
    <property type="evidence" value="ECO:0007669"/>
    <property type="project" value="TreeGrafter"/>
</dbReference>
<evidence type="ECO:0000256" key="7">
    <source>
        <dbReference type="RuleBase" id="RU363032"/>
    </source>
</evidence>
<evidence type="ECO:0000256" key="1">
    <source>
        <dbReference type="ARBA" id="ARBA00004651"/>
    </source>
</evidence>
<dbReference type="InterPro" id="IPR000515">
    <property type="entry name" value="MetI-like"/>
</dbReference>
<dbReference type="PROSITE" id="PS50928">
    <property type="entry name" value="ABC_TM1"/>
    <property type="match status" value="1"/>
</dbReference>